<reference evidence="4 5" key="2">
    <citation type="journal article" date="2014" name="PLoS Genet.">
        <title>Phylogenetically driven sequencing of extremely halophilic archaea reveals strategies for static and dynamic osmo-response.</title>
        <authorList>
            <person name="Becker E.A."/>
            <person name="Seitzer P.M."/>
            <person name="Tritt A."/>
            <person name="Larsen D."/>
            <person name="Krusor M."/>
            <person name="Yao A.I."/>
            <person name="Wu D."/>
            <person name="Madern D."/>
            <person name="Eisen J.A."/>
            <person name="Darling A.E."/>
            <person name="Facciotti M.T."/>
        </authorList>
    </citation>
    <scope>NUCLEOTIDE SEQUENCE [LARGE SCALE GENOMIC DNA]</scope>
    <source>
        <strain evidence="4 5">AJ5</strain>
    </source>
</reference>
<proteinExistence type="predicted"/>
<name>M0L810_NATLA</name>
<evidence type="ECO:0000256" key="2">
    <source>
        <dbReference type="SAM" id="Phobius"/>
    </source>
</evidence>
<dbReference type="EMBL" id="AOLZ01000073">
    <property type="protein sequence ID" value="EMA28599.1"/>
    <property type="molecule type" value="Genomic_DNA"/>
</dbReference>
<dbReference type="GeneID" id="30921402"/>
<reference evidence="3 6" key="1">
    <citation type="journal article" date="2011" name="J. Bacteriol.">
        <title>Genome sequence of Halobiforma lacisalsi AJ5, an extremely halophilic archaeon which harbors a bop gene.</title>
        <authorList>
            <person name="Jiang X."/>
            <person name="Wang S."/>
            <person name="Cheng H."/>
            <person name="Huo Y."/>
            <person name="Zhang X."/>
            <person name="Zhu X."/>
            <person name="Han X."/>
            <person name="Ni P."/>
            <person name="Wu M."/>
        </authorList>
    </citation>
    <scope>NUCLEOTIDE SEQUENCE [LARGE SCALE GENOMIC DNA]</scope>
    <source>
        <strain evidence="3 6">AJ5</strain>
    </source>
</reference>
<accession>M0L810</accession>
<dbReference type="eggNOG" id="arCOG07558">
    <property type="taxonomic scope" value="Archaea"/>
</dbReference>
<feature type="compositionally biased region" description="Low complexity" evidence="1">
    <location>
        <begin position="7"/>
        <end position="25"/>
    </location>
</feature>
<evidence type="ECO:0000256" key="1">
    <source>
        <dbReference type="SAM" id="MobiDB-lite"/>
    </source>
</evidence>
<feature type="transmembrane region" description="Helical" evidence="2">
    <location>
        <begin position="35"/>
        <end position="54"/>
    </location>
</feature>
<dbReference type="RefSeq" id="WP_007143345.1">
    <property type="nucleotide sequence ID" value="NZ_AOLZ01000073.1"/>
</dbReference>
<feature type="transmembrane region" description="Helical" evidence="2">
    <location>
        <begin position="60"/>
        <end position="83"/>
    </location>
</feature>
<dbReference type="AlphaFoldDB" id="M0L810"/>
<dbReference type="KEGG" id="hlc:CHINAEXTREME09720"/>
<feature type="region of interest" description="Disordered" evidence="1">
    <location>
        <begin position="1"/>
        <end position="31"/>
    </location>
</feature>
<evidence type="ECO:0000313" key="6">
    <source>
        <dbReference type="Proteomes" id="UP000186547"/>
    </source>
</evidence>
<keyword evidence="2" id="KW-1133">Transmembrane helix</keyword>
<reference evidence="3" key="3">
    <citation type="submission" date="2017-01" db="EMBL/GenBank/DDBJ databases">
        <authorList>
            <person name="Mah S.A."/>
            <person name="Swanson W.J."/>
            <person name="Moy G.W."/>
            <person name="Vacquier V.D."/>
        </authorList>
    </citation>
    <scope>NUCLEOTIDE SEQUENCE</scope>
    <source>
        <strain evidence="3">AJ5</strain>
    </source>
</reference>
<evidence type="ECO:0000313" key="3">
    <source>
        <dbReference type="EMBL" id="APW98043.1"/>
    </source>
</evidence>
<dbReference type="Proteomes" id="UP000186547">
    <property type="component" value="Chromosome"/>
</dbReference>
<keyword evidence="5" id="KW-1185">Reference proteome</keyword>
<gene>
    <name evidence="4" type="ORF">C445_18291</name>
    <name evidence="3" type="ORF">CHINAEXTREME_09720</name>
</gene>
<organism evidence="4 5">
    <name type="scientific">Natronobacterium lacisalsi AJ5</name>
    <dbReference type="NCBI Taxonomy" id="358396"/>
    <lineage>
        <taxon>Archaea</taxon>
        <taxon>Methanobacteriati</taxon>
        <taxon>Methanobacteriota</taxon>
        <taxon>Stenosarchaea group</taxon>
        <taxon>Halobacteria</taxon>
        <taxon>Halobacteriales</taxon>
        <taxon>Natrialbaceae</taxon>
        <taxon>Natronobacterium</taxon>
    </lineage>
</organism>
<sequence length="84" mass="8336">MGRRNRSSGSGSGSSSSSGSRPNRNTGDPAGRRRLAAGFVLLVGLSGSMMALQGGASLPMVGLVTAGGLLAGGALVWYLAWIVS</sequence>
<dbReference type="STRING" id="358396.CHINAEXTREME_09720"/>
<dbReference type="Proteomes" id="UP000011555">
    <property type="component" value="Unassembled WGS sequence"/>
</dbReference>
<dbReference type="EMBL" id="CP019285">
    <property type="protein sequence ID" value="APW98043.1"/>
    <property type="molecule type" value="Genomic_DNA"/>
</dbReference>
<protein>
    <submittedName>
        <fullName evidence="4">Uncharacterized protein</fullName>
    </submittedName>
</protein>
<keyword evidence="2" id="KW-0472">Membrane</keyword>
<evidence type="ECO:0000313" key="5">
    <source>
        <dbReference type="Proteomes" id="UP000011555"/>
    </source>
</evidence>
<keyword evidence="2" id="KW-0812">Transmembrane</keyword>
<evidence type="ECO:0000313" key="4">
    <source>
        <dbReference type="EMBL" id="EMA28599.1"/>
    </source>
</evidence>